<dbReference type="InterPro" id="IPR002889">
    <property type="entry name" value="WSC_carb-bd"/>
</dbReference>
<dbReference type="PROSITE" id="PS51212">
    <property type="entry name" value="WSC"/>
    <property type="match status" value="5"/>
</dbReference>
<reference evidence="4 5" key="1">
    <citation type="journal article" date="2016" name="Sci. Rep.">
        <title>Peltaster fructicola genome reveals evolution from an invasive phytopathogen to an ectophytic parasite.</title>
        <authorList>
            <person name="Xu C."/>
            <person name="Chen H."/>
            <person name="Gleason M.L."/>
            <person name="Xu J.R."/>
            <person name="Liu H."/>
            <person name="Zhang R."/>
            <person name="Sun G."/>
        </authorList>
    </citation>
    <scope>NUCLEOTIDE SEQUENCE [LARGE SCALE GENOMIC DNA]</scope>
    <source>
        <strain evidence="4 5">LNHT1506</strain>
    </source>
</reference>
<dbReference type="OrthoDB" id="2019572at2759"/>
<evidence type="ECO:0000313" key="5">
    <source>
        <dbReference type="Proteomes" id="UP000503462"/>
    </source>
</evidence>
<protein>
    <recommendedName>
        <fullName evidence="3">WSC domain-containing protein</fullName>
    </recommendedName>
</protein>
<dbReference type="EMBL" id="CP051140">
    <property type="protein sequence ID" value="QIW96711.1"/>
    <property type="molecule type" value="Genomic_DNA"/>
</dbReference>
<name>A0A6H0XPM1_9PEZI</name>
<evidence type="ECO:0000259" key="3">
    <source>
        <dbReference type="PROSITE" id="PS51212"/>
    </source>
</evidence>
<feature type="domain" description="WSC" evidence="3">
    <location>
        <begin position="264"/>
        <end position="360"/>
    </location>
</feature>
<feature type="domain" description="WSC" evidence="3">
    <location>
        <begin position="144"/>
        <end position="241"/>
    </location>
</feature>
<dbReference type="Proteomes" id="UP000503462">
    <property type="component" value="Chromosome 2"/>
</dbReference>
<keyword evidence="1" id="KW-0677">Repeat</keyword>
<keyword evidence="2" id="KW-0732">Signal</keyword>
<dbReference type="AlphaFoldDB" id="A0A6H0XPM1"/>
<feature type="chain" id="PRO_5026306661" description="WSC domain-containing protein" evidence="2">
    <location>
        <begin position="18"/>
        <end position="574"/>
    </location>
</feature>
<sequence>MRSGTLSTLALAAVAHASVLKRDSLQVQTLSGWSSLGCYSDTQSNRTLGLAAHFGEYVSDTNCQYQCQQLGYAYAGTEYSGQCYCDNKINSLASKKPDSDCNMACTGDSTQPCGGPDRLNLFWNGTVTNAPPKIVPIVSPGSGDFSSVGCYTDDVNARALAKKLDTAGGASRTTAATCIDACNNANYTLAGVEYGNECYCGNTVSNNQGLATDQGTCNMACNGDASTLCGGPGRMNLYSLGDATPANTAPVQSPAAVKPTLPSGWTALGCYTDNNPKHALMNYFAEPSSGMTVEWCISQCSSSGFSIAGVEYGGECFCDNAIKNNQGLAADGDAGCNMACHGNAGETCGGSDRLSLYATGAGWTKLGCYSDQTYKRTLAYTGTISGDVTIEKCQASCQAGGYAYAGLEYGNECFCGSSFNNGGDLATDGSVGCSFACAGNSTQICGGNQRLSMYAYINADGSISTVPATPAPVVQTTGLPTGWSYDNCYTDSINSRIFSVEVDQSAATPSTCINYCSNLNYPVAGIEYGTQCYCGTLDQRNAAQTSTQCSMACGGDSLLLCGGPGGMTVYTLSQ</sequence>
<dbReference type="InterPro" id="IPR051589">
    <property type="entry name" value="Sialate-O-sulfotransferase"/>
</dbReference>
<evidence type="ECO:0000256" key="1">
    <source>
        <dbReference type="ARBA" id="ARBA00022737"/>
    </source>
</evidence>
<feature type="domain" description="WSC" evidence="3">
    <location>
        <begin position="32"/>
        <end position="125"/>
    </location>
</feature>
<gene>
    <name evidence="4" type="ORF">AMS68_002229</name>
</gene>
<dbReference type="SMART" id="SM00321">
    <property type="entry name" value="WSC"/>
    <property type="match status" value="5"/>
</dbReference>
<proteinExistence type="predicted"/>
<feature type="signal peptide" evidence="2">
    <location>
        <begin position="1"/>
        <end position="17"/>
    </location>
</feature>
<dbReference type="Pfam" id="PF01822">
    <property type="entry name" value="WSC"/>
    <property type="match status" value="5"/>
</dbReference>
<dbReference type="PANTHER" id="PTHR45964">
    <property type="entry name" value="WSCD FAMILY MEMBER CG9164"/>
    <property type="match status" value="1"/>
</dbReference>
<evidence type="ECO:0000313" key="4">
    <source>
        <dbReference type="EMBL" id="QIW96711.1"/>
    </source>
</evidence>
<evidence type="ECO:0000256" key="2">
    <source>
        <dbReference type="SAM" id="SignalP"/>
    </source>
</evidence>
<dbReference type="PANTHER" id="PTHR45964:SF5">
    <property type="entry name" value="WSCD FAMILY MEMBER CG9164"/>
    <property type="match status" value="1"/>
</dbReference>
<feature type="domain" description="WSC" evidence="3">
    <location>
        <begin position="362"/>
        <end position="457"/>
    </location>
</feature>
<accession>A0A6H0XPM1</accession>
<feature type="domain" description="WSC" evidence="3">
    <location>
        <begin position="482"/>
        <end position="573"/>
    </location>
</feature>
<organism evidence="4 5">
    <name type="scientific">Peltaster fructicola</name>
    <dbReference type="NCBI Taxonomy" id="286661"/>
    <lineage>
        <taxon>Eukaryota</taxon>
        <taxon>Fungi</taxon>
        <taxon>Dikarya</taxon>
        <taxon>Ascomycota</taxon>
        <taxon>Pezizomycotina</taxon>
        <taxon>Dothideomycetes</taxon>
        <taxon>Dothideomycetes incertae sedis</taxon>
        <taxon>Peltaster</taxon>
    </lineage>
</organism>
<keyword evidence="5" id="KW-1185">Reference proteome</keyword>